<protein>
    <submittedName>
        <fullName evidence="1">Uncharacterized protein</fullName>
    </submittedName>
</protein>
<evidence type="ECO:0000313" key="2">
    <source>
        <dbReference type="Proteomes" id="UP001152622"/>
    </source>
</evidence>
<accession>A0A9Q1IK60</accession>
<keyword evidence="2" id="KW-1185">Reference proteome</keyword>
<evidence type="ECO:0000313" key="1">
    <source>
        <dbReference type="EMBL" id="KAJ8342812.1"/>
    </source>
</evidence>
<dbReference type="Proteomes" id="UP001152622">
    <property type="component" value="Chromosome 14"/>
</dbReference>
<dbReference type="EMBL" id="JAINUF010000014">
    <property type="protein sequence ID" value="KAJ8342812.1"/>
    <property type="molecule type" value="Genomic_DNA"/>
</dbReference>
<proteinExistence type="predicted"/>
<name>A0A9Q1IK60_SYNKA</name>
<organism evidence="1 2">
    <name type="scientific">Synaphobranchus kaupii</name>
    <name type="common">Kaup's arrowtooth eel</name>
    <dbReference type="NCBI Taxonomy" id="118154"/>
    <lineage>
        <taxon>Eukaryota</taxon>
        <taxon>Metazoa</taxon>
        <taxon>Chordata</taxon>
        <taxon>Craniata</taxon>
        <taxon>Vertebrata</taxon>
        <taxon>Euteleostomi</taxon>
        <taxon>Actinopterygii</taxon>
        <taxon>Neopterygii</taxon>
        <taxon>Teleostei</taxon>
        <taxon>Anguilliformes</taxon>
        <taxon>Synaphobranchidae</taxon>
        <taxon>Synaphobranchus</taxon>
    </lineage>
</organism>
<gene>
    <name evidence="1" type="ORF">SKAU_G00327400</name>
</gene>
<reference evidence="1" key="1">
    <citation type="journal article" date="2023" name="Science">
        <title>Genome structures resolve the early diversification of teleost fishes.</title>
        <authorList>
            <person name="Parey E."/>
            <person name="Louis A."/>
            <person name="Montfort J."/>
            <person name="Bouchez O."/>
            <person name="Roques C."/>
            <person name="Iampietro C."/>
            <person name="Lluch J."/>
            <person name="Castinel A."/>
            <person name="Donnadieu C."/>
            <person name="Desvignes T."/>
            <person name="Floi Bucao C."/>
            <person name="Jouanno E."/>
            <person name="Wen M."/>
            <person name="Mejri S."/>
            <person name="Dirks R."/>
            <person name="Jansen H."/>
            <person name="Henkel C."/>
            <person name="Chen W.J."/>
            <person name="Zahm M."/>
            <person name="Cabau C."/>
            <person name="Klopp C."/>
            <person name="Thompson A.W."/>
            <person name="Robinson-Rechavi M."/>
            <person name="Braasch I."/>
            <person name="Lecointre G."/>
            <person name="Bobe J."/>
            <person name="Postlethwait J.H."/>
            <person name="Berthelot C."/>
            <person name="Roest Crollius H."/>
            <person name="Guiguen Y."/>
        </authorList>
    </citation>
    <scope>NUCLEOTIDE SEQUENCE</scope>
    <source>
        <strain evidence="1">WJC10195</strain>
    </source>
</reference>
<comment type="caution">
    <text evidence="1">The sequence shown here is derived from an EMBL/GenBank/DDBJ whole genome shotgun (WGS) entry which is preliminary data.</text>
</comment>
<sequence length="145" mass="16450">MKLGTMFQFSPHIIQFLHLKLFRYAPWPASSPPLLLVLLKTVCNSSAKLLQRGNSTRVSALLDSSHHEPSKYTGFGATGISVCFLGDERGFGCIVPLELHPFQWSLPPSVPAVRNAFWISRLWKRISMLCVSFSKKTKNRLIRMY</sequence>
<dbReference type="AlphaFoldDB" id="A0A9Q1IK60"/>